<name>A0A7G9SQZ8_9GAMM</name>
<evidence type="ECO:0000313" key="1">
    <source>
        <dbReference type="EMBL" id="QNN70273.1"/>
    </source>
</evidence>
<dbReference type="KEGG" id="tcn:H9L16_01095"/>
<dbReference type="RefSeq" id="WP_187552789.1">
    <property type="nucleotide sequence ID" value="NZ_BMZL01000001.1"/>
</dbReference>
<dbReference type="EMBL" id="CP060719">
    <property type="protein sequence ID" value="QNN70273.1"/>
    <property type="molecule type" value="Genomic_DNA"/>
</dbReference>
<evidence type="ECO:0008006" key="3">
    <source>
        <dbReference type="Google" id="ProtNLM"/>
    </source>
</evidence>
<keyword evidence="2" id="KW-1185">Reference proteome</keyword>
<dbReference type="AlphaFoldDB" id="A0A7G9SQZ8"/>
<sequence length="229" mass="24549">MSELDVPRDEASLLDAARHAQAEAASLQSPAFDIQETLRDLRTVLLSTDAGALRKSVGFFGRLLGRDIDLQAQSTAMREQLALLVLQARQRGEALDRHNHMLASLRDRLTALAGEFDGAIARHAETESHPTSDHARSRLLESTRLGCALTAAQLGVLVQNGQALSVRYQHMLPQVEGLLVQHRASLAGRVDATRMRDAASLVASIESGIAGLSPSPSATPMHAAAQESP</sequence>
<evidence type="ECO:0000313" key="2">
    <source>
        <dbReference type="Proteomes" id="UP000515804"/>
    </source>
</evidence>
<proteinExistence type="predicted"/>
<accession>A0A7G9SQZ8</accession>
<reference evidence="1 2" key="1">
    <citation type="submission" date="2020-08" db="EMBL/GenBank/DDBJ databases">
        <title>Genome sequence of Thermomonas carbonis KCTC 42013T.</title>
        <authorList>
            <person name="Hyun D.-W."/>
            <person name="Bae J.-W."/>
        </authorList>
    </citation>
    <scope>NUCLEOTIDE SEQUENCE [LARGE SCALE GENOMIC DNA]</scope>
    <source>
        <strain evidence="1 2">KCTC 42013</strain>
    </source>
</reference>
<organism evidence="1 2">
    <name type="scientific">Thermomonas carbonis</name>
    <dbReference type="NCBI Taxonomy" id="1463158"/>
    <lineage>
        <taxon>Bacteria</taxon>
        <taxon>Pseudomonadati</taxon>
        <taxon>Pseudomonadota</taxon>
        <taxon>Gammaproteobacteria</taxon>
        <taxon>Lysobacterales</taxon>
        <taxon>Lysobacteraceae</taxon>
        <taxon>Thermomonas</taxon>
    </lineage>
</organism>
<protein>
    <recommendedName>
        <fullName evidence="3">Toxic anion resistance protein</fullName>
    </recommendedName>
</protein>
<gene>
    <name evidence="1" type="ORF">H9L16_01095</name>
</gene>
<dbReference type="Proteomes" id="UP000515804">
    <property type="component" value="Chromosome"/>
</dbReference>